<proteinExistence type="predicted"/>
<dbReference type="EMBL" id="CM055095">
    <property type="protein sequence ID" value="KAJ7558220.1"/>
    <property type="molecule type" value="Genomic_DNA"/>
</dbReference>
<evidence type="ECO:0000313" key="1">
    <source>
        <dbReference type="EMBL" id="KAJ7558220.1"/>
    </source>
</evidence>
<accession>A0ACC2DVN5</accession>
<keyword evidence="2" id="KW-1185">Reference proteome</keyword>
<dbReference type="Proteomes" id="UP001162992">
    <property type="component" value="Chromosome 4"/>
</dbReference>
<name>A0ACC2DVN5_DIPCM</name>
<sequence length="645" mass="73782">MSGRCYQGGSALLLYVAIIVFFLANLGAPRLFAENEAADQENPSSGYRHRAFPVVEPDSGHTKLMLAKTGLDIFSNVMTPVAIVSVIGPYRSGKSFLLNQLLSLSCDEGFGVGHLRDTKTRGIWVWGEPKEIYIDEVKTSVFFLDTEGFESIGKSNVYDDRIFALAAILSSVLIYNLPETVHEGIIQDPRVETFIHSLRAPQVREADIGKLSFAVELAEEFFGRVKGHENTLEPARLLWLIQRDFLEGNSVQQMVSEALQPVPNPHGIKDIDQVNRIRDSLALMAENSSAFSLPQPHLQRTKLCEMADAELDQEYVQRRDRLKEIVLSLVKPKVVQGMPLTGKDFALLLKQTLEALNKGDIPTAGSVVDTFNHAVVDQCIKFYDNEVSKIKLPISEDIMFKLHEDATKAASAIFDQQRFGRNRGGEAEHTLANKISKTFAALKAANEYKSMKHCERLYSDCEDRMDELQNLRLPSMGKFDAGFSQCNKSYEQQCFGPSKVVYQGRLQKMLMRERSQFIDNYNQRLFNWLIVFSLLMVVVGRFFIKFFLLEVAAWVLFIVLETYTRIFWSAESLYTNPIWQIIISIWEIFIYSPFLDVDRWAVPLAWLFLSTFVMFRCWRRRRRRLHLLPNAENSRHPALCMRRLL</sequence>
<comment type="caution">
    <text evidence="1">The sequence shown here is derived from an EMBL/GenBank/DDBJ whole genome shotgun (WGS) entry which is preliminary data.</text>
</comment>
<gene>
    <name evidence="1" type="ORF">O6H91_04G029100</name>
</gene>
<evidence type="ECO:0000313" key="2">
    <source>
        <dbReference type="Proteomes" id="UP001162992"/>
    </source>
</evidence>
<organism evidence="1 2">
    <name type="scientific">Diphasiastrum complanatum</name>
    <name type="common">Issler's clubmoss</name>
    <name type="synonym">Lycopodium complanatum</name>
    <dbReference type="NCBI Taxonomy" id="34168"/>
    <lineage>
        <taxon>Eukaryota</taxon>
        <taxon>Viridiplantae</taxon>
        <taxon>Streptophyta</taxon>
        <taxon>Embryophyta</taxon>
        <taxon>Tracheophyta</taxon>
        <taxon>Lycopodiopsida</taxon>
        <taxon>Lycopodiales</taxon>
        <taxon>Lycopodiaceae</taxon>
        <taxon>Lycopodioideae</taxon>
        <taxon>Diphasiastrum</taxon>
    </lineage>
</organism>
<protein>
    <submittedName>
        <fullName evidence="1">Uncharacterized protein</fullName>
    </submittedName>
</protein>
<reference evidence="2" key="1">
    <citation type="journal article" date="2024" name="Proc. Natl. Acad. Sci. U.S.A.">
        <title>Extraordinary preservation of gene collinearity over three hundred million years revealed in homosporous lycophytes.</title>
        <authorList>
            <person name="Li C."/>
            <person name="Wickell D."/>
            <person name="Kuo L.Y."/>
            <person name="Chen X."/>
            <person name="Nie B."/>
            <person name="Liao X."/>
            <person name="Peng D."/>
            <person name="Ji J."/>
            <person name="Jenkins J."/>
            <person name="Williams M."/>
            <person name="Shu S."/>
            <person name="Plott C."/>
            <person name="Barry K."/>
            <person name="Rajasekar S."/>
            <person name="Grimwood J."/>
            <person name="Han X."/>
            <person name="Sun S."/>
            <person name="Hou Z."/>
            <person name="He W."/>
            <person name="Dai G."/>
            <person name="Sun C."/>
            <person name="Schmutz J."/>
            <person name="Leebens-Mack J.H."/>
            <person name="Li F.W."/>
            <person name="Wang L."/>
        </authorList>
    </citation>
    <scope>NUCLEOTIDE SEQUENCE [LARGE SCALE GENOMIC DNA]</scope>
    <source>
        <strain evidence="2">cv. PW_Plant_1</strain>
    </source>
</reference>